<dbReference type="Pfam" id="PF00121">
    <property type="entry name" value="TIM"/>
    <property type="match status" value="1"/>
</dbReference>
<dbReference type="GO" id="GO:0005829">
    <property type="term" value="C:cytosol"/>
    <property type="evidence" value="ECO:0007669"/>
    <property type="project" value="TreeGrafter"/>
</dbReference>
<dbReference type="GO" id="GO:0006094">
    <property type="term" value="P:gluconeogenesis"/>
    <property type="evidence" value="ECO:0007669"/>
    <property type="project" value="UniProtKB-KW"/>
</dbReference>
<keyword evidence="3" id="KW-0312">Gluconeogenesis</keyword>
<dbReference type="PANTHER" id="PTHR21139:SF42">
    <property type="entry name" value="TRIOSEPHOSPHATE ISOMERASE"/>
    <property type="match status" value="1"/>
</dbReference>
<evidence type="ECO:0000256" key="6">
    <source>
        <dbReference type="ARBA" id="ARBA00023235"/>
    </source>
</evidence>
<dbReference type="EMBL" id="UINC01214236">
    <property type="protein sequence ID" value="SVE39373.1"/>
    <property type="molecule type" value="Genomic_DNA"/>
</dbReference>
<organism evidence="7">
    <name type="scientific">marine metagenome</name>
    <dbReference type="NCBI Taxonomy" id="408172"/>
    <lineage>
        <taxon>unclassified sequences</taxon>
        <taxon>metagenomes</taxon>
        <taxon>ecological metagenomes</taxon>
    </lineage>
</organism>
<dbReference type="InterPro" id="IPR020861">
    <property type="entry name" value="Triosephosphate_isomerase_AS"/>
</dbReference>
<dbReference type="InterPro" id="IPR000652">
    <property type="entry name" value="Triosephosphate_isomerase"/>
</dbReference>
<reference evidence="7" key="1">
    <citation type="submission" date="2018-05" db="EMBL/GenBank/DDBJ databases">
        <authorList>
            <person name="Lanie J.A."/>
            <person name="Ng W.-L."/>
            <person name="Kazmierczak K.M."/>
            <person name="Andrzejewski T.M."/>
            <person name="Davidsen T.M."/>
            <person name="Wayne K.J."/>
            <person name="Tettelin H."/>
            <person name="Glass J.I."/>
            <person name="Rusch D."/>
            <person name="Podicherti R."/>
            <person name="Tsui H.-C.T."/>
            <person name="Winkler M.E."/>
        </authorList>
    </citation>
    <scope>NUCLEOTIDE SEQUENCE</scope>
</reference>
<evidence type="ECO:0000256" key="4">
    <source>
        <dbReference type="ARBA" id="ARBA00022490"/>
    </source>
</evidence>
<dbReference type="InterPro" id="IPR035990">
    <property type="entry name" value="TIM_sf"/>
</dbReference>
<evidence type="ECO:0000256" key="2">
    <source>
        <dbReference type="ARBA" id="ARBA00011940"/>
    </source>
</evidence>
<dbReference type="NCBIfam" id="TIGR00419">
    <property type="entry name" value="tim"/>
    <property type="match status" value="1"/>
</dbReference>
<dbReference type="InterPro" id="IPR013785">
    <property type="entry name" value="Aldolase_TIM"/>
</dbReference>
<dbReference type="AlphaFoldDB" id="A0A383D547"/>
<evidence type="ECO:0000256" key="1">
    <source>
        <dbReference type="ARBA" id="ARBA00004680"/>
    </source>
</evidence>
<evidence type="ECO:0000313" key="7">
    <source>
        <dbReference type="EMBL" id="SVE39373.1"/>
    </source>
</evidence>
<evidence type="ECO:0000256" key="5">
    <source>
        <dbReference type="ARBA" id="ARBA00023152"/>
    </source>
</evidence>
<evidence type="ECO:0000256" key="3">
    <source>
        <dbReference type="ARBA" id="ARBA00022432"/>
    </source>
</evidence>
<dbReference type="Gene3D" id="3.20.20.70">
    <property type="entry name" value="Aldolase class I"/>
    <property type="match status" value="1"/>
</dbReference>
<protein>
    <recommendedName>
        <fullName evidence="2">triose-phosphate isomerase</fullName>
        <ecNumber evidence="2">5.3.1.1</ecNumber>
    </recommendedName>
</protein>
<dbReference type="FunFam" id="3.20.20.70:FF:000016">
    <property type="entry name" value="Triosephosphate isomerase"/>
    <property type="match status" value="1"/>
</dbReference>
<dbReference type="GO" id="GO:0004807">
    <property type="term" value="F:triose-phosphate isomerase activity"/>
    <property type="evidence" value="ECO:0007669"/>
    <property type="project" value="UniProtKB-EC"/>
</dbReference>
<dbReference type="SUPFAM" id="SSF51351">
    <property type="entry name" value="Triosephosphate isomerase (TIM)"/>
    <property type="match status" value="1"/>
</dbReference>
<gene>
    <name evidence="7" type="ORF">METZ01_LOCUS492227</name>
</gene>
<dbReference type="PANTHER" id="PTHR21139">
    <property type="entry name" value="TRIOSEPHOSPHATE ISOMERASE"/>
    <property type="match status" value="1"/>
</dbReference>
<dbReference type="PROSITE" id="PS00171">
    <property type="entry name" value="TIM_1"/>
    <property type="match status" value="1"/>
</dbReference>
<dbReference type="PROSITE" id="PS51440">
    <property type="entry name" value="TIM_2"/>
    <property type="match status" value="1"/>
</dbReference>
<keyword evidence="5" id="KW-0324">Glycolysis</keyword>
<feature type="non-terminal residue" evidence="7">
    <location>
        <position position="221"/>
    </location>
</feature>
<keyword evidence="6" id="KW-0413">Isomerase</keyword>
<sequence length="221" mass="24610">MLKPIVAGNWKMNKTPKEGNSFISEVLEILSEIDNVNIIFCPPFTGLSNLDISAPFYLGAQNCFYKDHGAYTGEISLSMLIECKVDYVIIGHSERRHMFYEDDKLIGKKVFNVINAGLKPILCIGETLDQKNHGKTFNIIEQQLIKGLISVKSLDNITIAYEPVWAIGTGLTASSEKIDEMHSFIRIILTELYSNFNIDSVPILYGGSVNSDNASELISIN</sequence>
<dbReference type="GO" id="GO:0046166">
    <property type="term" value="P:glyceraldehyde-3-phosphate biosynthetic process"/>
    <property type="evidence" value="ECO:0007669"/>
    <property type="project" value="TreeGrafter"/>
</dbReference>
<accession>A0A383D547</accession>
<dbReference type="GO" id="GO:0019563">
    <property type="term" value="P:glycerol catabolic process"/>
    <property type="evidence" value="ECO:0007669"/>
    <property type="project" value="TreeGrafter"/>
</dbReference>
<dbReference type="HAMAP" id="MF_00147_B">
    <property type="entry name" value="TIM_B"/>
    <property type="match status" value="1"/>
</dbReference>
<keyword evidence="4" id="KW-0963">Cytoplasm</keyword>
<dbReference type="InterPro" id="IPR022896">
    <property type="entry name" value="TrioseP_Isoase_bac/euk"/>
</dbReference>
<dbReference type="GO" id="GO:0006096">
    <property type="term" value="P:glycolytic process"/>
    <property type="evidence" value="ECO:0007669"/>
    <property type="project" value="UniProtKB-KW"/>
</dbReference>
<name>A0A383D547_9ZZZZ</name>
<proteinExistence type="inferred from homology"/>
<dbReference type="CDD" id="cd00311">
    <property type="entry name" value="TIM"/>
    <property type="match status" value="1"/>
</dbReference>
<dbReference type="EC" id="5.3.1.1" evidence="2"/>
<comment type="pathway">
    <text evidence="1">Carbohydrate degradation; glycolysis; D-glyceraldehyde 3-phosphate from glycerone phosphate: step 1/1.</text>
</comment>